<dbReference type="EMBL" id="CAJNOM010000672">
    <property type="protein sequence ID" value="CAF1538009.1"/>
    <property type="molecule type" value="Genomic_DNA"/>
</dbReference>
<dbReference type="PROSITE" id="PS00455">
    <property type="entry name" value="AMP_BINDING"/>
    <property type="match status" value="1"/>
</dbReference>
<keyword evidence="2" id="KW-0276">Fatty acid metabolism</keyword>
<name>A0A815A341_9BILA</name>
<dbReference type="Pfam" id="PF00501">
    <property type="entry name" value="AMP-binding"/>
    <property type="match status" value="1"/>
</dbReference>
<dbReference type="PANTHER" id="PTHR43272:SF89">
    <property type="entry name" value="LONG-CHAIN-FATTY-ACID--COA LIGASE"/>
    <property type="match status" value="1"/>
</dbReference>
<keyword evidence="7" id="KW-1185">Reference proteome</keyword>
<evidence type="ECO:0000313" key="8">
    <source>
        <dbReference type="Proteomes" id="UP000663877"/>
    </source>
</evidence>
<dbReference type="SUPFAM" id="SSF56801">
    <property type="entry name" value="Acetyl-CoA synthetase-like"/>
    <property type="match status" value="1"/>
</dbReference>
<evidence type="ECO:0000259" key="4">
    <source>
        <dbReference type="Pfam" id="PF00501"/>
    </source>
</evidence>
<evidence type="ECO:0000313" key="5">
    <source>
        <dbReference type="EMBL" id="CAF1251709.1"/>
    </source>
</evidence>
<dbReference type="InterPro" id="IPR000873">
    <property type="entry name" value="AMP-dep_synth/lig_dom"/>
</dbReference>
<dbReference type="GO" id="GO:0016020">
    <property type="term" value="C:membrane"/>
    <property type="evidence" value="ECO:0007669"/>
    <property type="project" value="TreeGrafter"/>
</dbReference>
<evidence type="ECO:0000313" key="6">
    <source>
        <dbReference type="EMBL" id="CAF1538009.1"/>
    </source>
</evidence>
<dbReference type="InterPro" id="IPR042099">
    <property type="entry name" value="ANL_N_sf"/>
</dbReference>
<accession>A0A815A341</accession>
<keyword evidence="1" id="KW-0436">Ligase</keyword>
<dbReference type="GO" id="GO:0004467">
    <property type="term" value="F:long-chain fatty acid-CoA ligase activity"/>
    <property type="evidence" value="ECO:0007669"/>
    <property type="project" value="UniProtKB-EC"/>
</dbReference>
<sequence length="677" mass="77145">MTSVIVIGIITCLVIGISTLFEYCFSLFRIIFNKVIIPTGAVEIDSKEHIYAHPDYTNGLLDLSSFGIKTVYDAILHGIQLGGNRPHFSFRQSSDQPYKSYTHKQVFEIIKEIGSGIVNTGLKPANETFFGIYGSSSMNYALCLYSAWPYSMVPIGIYDSLGRDGVKFIISQSAVELIFVDDLQRIENLIEWKDEILTLKTIVCFIQPTDQLIKLANEKQLNLFTLEQLREMGRNNPIELVPPKPTDTAVIMYTSGSTGEPKGCVVSHESFMCGVCAVLFSLDIINTEDIPRVLNYMPLAHVFGSGTIIGITYLGGEIGFWQGKVDKLMDDFHDFQPTLLAMVPRLLNRLYDKVRSDLFKKGFLGRILFRSSISNKLLLIQRGNFSQNTLWDKIIFNKIRQSFGGKLNRIMSTGAPLSSEVCQFSRAAFSCFFIECYGQTECIIICSQTINDMQSGETGIPTPVTHLKLVDVPEKEYYAKNGVGEVCIRSQTLFKGYLKDEEKTREAIDKDGWLHTGDIGRWTAYKTMKLIDRKKNMYKLSQGEYVAPEKIEDIYARSRFIAQIFVYGDSFENFLVAIIILDDDYVKQWAIDQGYDMQTIRSLKLNEKLKQVVLDDMLHEGKRHGLMSFEQVKAIEFINEPFTIENGFLTPTFKARRYAIEKKYKQLFQTIYKNMKQ</sequence>
<dbReference type="EMBL" id="CAJNOI010000347">
    <property type="protein sequence ID" value="CAF1251709.1"/>
    <property type="molecule type" value="Genomic_DNA"/>
</dbReference>
<dbReference type="AlphaFoldDB" id="A0A815A341"/>
<dbReference type="OrthoDB" id="1700726at2759"/>
<dbReference type="Proteomes" id="UP000663877">
    <property type="component" value="Unassembled WGS sequence"/>
</dbReference>
<protein>
    <recommendedName>
        <fullName evidence="3">long-chain-fatty-acid--CoA ligase</fullName>
        <ecNumber evidence="3">6.2.1.3</ecNumber>
    </recommendedName>
</protein>
<reference evidence="5" key="1">
    <citation type="submission" date="2021-02" db="EMBL/GenBank/DDBJ databases">
        <authorList>
            <person name="Nowell W R."/>
        </authorList>
    </citation>
    <scope>NUCLEOTIDE SEQUENCE</scope>
</reference>
<feature type="domain" description="AMP-dependent synthetase/ligase" evidence="4">
    <location>
        <begin position="90"/>
        <end position="498"/>
    </location>
</feature>
<dbReference type="Proteomes" id="UP000663832">
    <property type="component" value="Unassembled WGS sequence"/>
</dbReference>
<dbReference type="GO" id="GO:0005783">
    <property type="term" value="C:endoplasmic reticulum"/>
    <property type="evidence" value="ECO:0007669"/>
    <property type="project" value="TreeGrafter"/>
</dbReference>
<dbReference type="EC" id="6.2.1.3" evidence="3"/>
<proteinExistence type="predicted"/>
<evidence type="ECO:0000256" key="1">
    <source>
        <dbReference type="ARBA" id="ARBA00022598"/>
    </source>
</evidence>
<keyword evidence="2" id="KW-0443">Lipid metabolism</keyword>
<comment type="caution">
    <text evidence="5">The sequence shown here is derived from an EMBL/GenBank/DDBJ whole genome shotgun (WGS) entry which is preliminary data.</text>
</comment>
<dbReference type="Gene3D" id="3.40.50.12780">
    <property type="entry name" value="N-terminal domain of ligase-like"/>
    <property type="match status" value="1"/>
</dbReference>
<evidence type="ECO:0000313" key="7">
    <source>
        <dbReference type="Proteomes" id="UP000663832"/>
    </source>
</evidence>
<organism evidence="5 8">
    <name type="scientific">Adineta steineri</name>
    <dbReference type="NCBI Taxonomy" id="433720"/>
    <lineage>
        <taxon>Eukaryota</taxon>
        <taxon>Metazoa</taxon>
        <taxon>Spiralia</taxon>
        <taxon>Gnathifera</taxon>
        <taxon>Rotifera</taxon>
        <taxon>Eurotatoria</taxon>
        <taxon>Bdelloidea</taxon>
        <taxon>Adinetida</taxon>
        <taxon>Adinetidae</taxon>
        <taxon>Adineta</taxon>
    </lineage>
</organism>
<dbReference type="PANTHER" id="PTHR43272">
    <property type="entry name" value="LONG-CHAIN-FATTY-ACID--COA LIGASE"/>
    <property type="match status" value="1"/>
</dbReference>
<dbReference type="InterPro" id="IPR020845">
    <property type="entry name" value="AMP-binding_CS"/>
</dbReference>
<evidence type="ECO:0000256" key="2">
    <source>
        <dbReference type="ARBA" id="ARBA00022832"/>
    </source>
</evidence>
<evidence type="ECO:0000256" key="3">
    <source>
        <dbReference type="ARBA" id="ARBA00026121"/>
    </source>
</evidence>
<gene>
    <name evidence="5" type="ORF">BJG266_LOCUS29625</name>
    <name evidence="6" type="ORF">QVE165_LOCUS46085</name>
</gene>